<name>A0A4D4MVD9_STRAX</name>
<dbReference type="Gene3D" id="3.10.580.10">
    <property type="entry name" value="CBS-domain"/>
    <property type="match status" value="1"/>
</dbReference>
<accession>A0A4D4MVD9</accession>
<dbReference type="EMBL" id="BJHX01000001">
    <property type="protein sequence ID" value="GDY64172.1"/>
    <property type="molecule type" value="Genomic_DNA"/>
</dbReference>
<dbReference type="Proteomes" id="UP000299211">
    <property type="component" value="Unassembled WGS sequence"/>
</dbReference>
<reference evidence="1 4" key="2">
    <citation type="submission" date="2019-04" db="EMBL/GenBank/DDBJ databases">
        <title>Draft genome sequences of Streptomyces avermitilis NBRC 14893.</title>
        <authorList>
            <person name="Komaki H."/>
            <person name="Tamura T."/>
            <person name="Hosoyama A."/>
        </authorList>
    </citation>
    <scope>NUCLEOTIDE SEQUENCE [LARGE SCALE GENOMIC DNA]</scope>
    <source>
        <strain evidence="1 4">NBRC 14893</strain>
    </source>
</reference>
<comment type="caution">
    <text evidence="2">The sequence shown here is derived from an EMBL/GenBank/DDBJ whole genome shotgun (WGS) entry which is preliminary data.</text>
</comment>
<dbReference type="SUPFAM" id="SSF54631">
    <property type="entry name" value="CBS-domain pair"/>
    <property type="match status" value="1"/>
</dbReference>
<proteinExistence type="predicted"/>
<dbReference type="EMBL" id="BJHY01000001">
    <property type="protein sequence ID" value="GDY75666.1"/>
    <property type="molecule type" value="Genomic_DNA"/>
</dbReference>
<evidence type="ECO:0000313" key="3">
    <source>
        <dbReference type="Proteomes" id="UP000299211"/>
    </source>
</evidence>
<evidence type="ECO:0000313" key="4">
    <source>
        <dbReference type="Proteomes" id="UP000302139"/>
    </source>
</evidence>
<sequence length="98" mass="10516">MTLVQMQQRSVDATPTAVVDVMDTAGPQVWAAMTVEVALSVMASARAEHLFLCDEDGQCTGLITRAQLTVVRDSPSYTDQVRLGDILGDASGVLEFSR</sequence>
<organism evidence="2 3">
    <name type="scientific">Streptomyces avermitilis</name>
    <dbReference type="NCBI Taxonomy" id="33903"/>
    <lineage>
        <taxon>Bacteria</taxon>
        <taxon>Bacillati</taxon>
        <taxon>Actinomycetota</taxon>
        <taxon>Actinomycetes</taxon>
        <taxon>Kitasatosporales</taxon>
        <taxon>Streptomycetaceae</taxon>
        <taxon>Streptomyces</taxon>
    </lineage>
</organism>
<gene>
    <name evidence="1" type="ORF">SAV14893_035650</name>
    <name evidence="2" type="ORF">SAV31267_051510</name>
</gene>
<dbReference type="OMA" id="HDGHAIG"/>
<dbReference type="Proteomes" id="UP000302139">
    <property type="component" value="Unassembled WGS sequence"/>
</dbReference>
<evidence type="ECO:0008006" key="5">
    <source>
        <dbReference type="Google" id="ProtNLM"/>
    </source>
</evidence>
<evidence type="ECO:0000313" key="1">
    <source>
        <dbReference type="EMBL" id="GDY64172.1"/>
    </source>
</evidence>
<protein>
    <recommendedName>
        <fullName evidence="5">CBS domain-containing protein</fullName>
    </recommendedName>
</protein>
<dbReference type="STRING" id="33903.AQJ43_21345"/>
<dbReference type="AlphaFoldDB" id="A0A4D4MVD9"/>
<reference evidence="2 3" key="1">
    <citation type="submission" date="2019-04" db="EMBL/GenBank/DDBJ databases">
        <title>Draft genome sequences of Streptomyces avermitilis ATCC 31267.</title>
        <authorList>
            <person name="Komaki H."/>
            <person name="Tamura T."/>
            <person name="Hosoyama A."/>
        </authorList>
    </citation>
    <scope>NUCLEOTIDE SEQUENCE [LARGE SCALE GENOMIC DNA]</scope>
    <source>
        <strain evidence="2 3">ATCC 31267</strain>
    </source>
</reference>
<dbReference type="InterPro" id="IPR046342">
    <property type="entry name" value="CBS_dom_sf"/>
</dbReference>
<evidence type="ECO:0000313" key="2">
    <source>
        <dbReference type="EMBL" id="GDY75666.1"/>
    </source>
</evidence>